<organism evidence="1 2">
    <name type="scientific">Cohnella silvisoli</name>
    <dbReference type="NCBI Taxonomy" id="2873699"/>
    <lineage>
        <taxon>Bacteria</taxon>
        <taxon>Bacillati</taxon>
        <taxon>Bacillota</taxon>
        <taxon>Bacilli</taxon>
        <taxon>Bacillales</taxon>
        <taxon>Paenibacillaceae</taxon>
        <taxon>Cohnella</taxon>
    </lineage>
</organism>
<comment type="caution">
    <text evidence="1">The sequence shown here is derived from an EMBL/GenBank/DDBJ whole genome shotgun (WGS) entry which is preliminary data.</text>
</comment>
<dbReference type="RefSeq" id="WP_232185071.1">
    <property type="nucleotide sequence ID" value="NZ_JAIOAP010000004.1"/>
</dbReference>
<reference evidence="1 2" key="1">
    <citation type="journal article" date="2023" name="Genome Announc.">
        <title>Pan-Genome Analyses of the Genus Cohnella and Proposal of the Novel Species Cohnella silvisoli sp. nov., Isolated from Forest Soil.</title>
        <authorList>
            <person name="Wang C."/>
            <person name="Mao L."/>
            <person name="Bao G."/>
            <person name="Zhu H."/>
        </authorList>
    </citation>
    <scope>NUCLEOTIDE SEQUENCE [LARGE SCALE GENOMIC DNA]</scope>
    <source>
        <strain evidence="1 2">NL03-T5-1</strain>
    </source>
</reference>
<evidence type="ECO:0000313" key="1">
    <source>
        <dbReference type="EMBL" id="MEQ4482266.1"/>
    </source>
</evidence>
<gene>
    <name evidence="1" type="ORF">QJS35_07635</name>
</gene>
<sequence>MYFRKKSTEDLPHEETAIWSCNTAGCKGWIRDNFAFENLPTCHLCLSPMVSGVRMLPLLANTNKDMKTLKQGTLIS</sequence>
<dbReference type="EMBL" id="JASKHM010000003">
    <property type="protein sequence ID" value="MEQ4482266.1"/>
    <property type="molecule type" value="Genomic_DNA"/>
</dbReference>
<dbReference type="Pfam" id="PF14169">
    <property type="entry name" value="YdjO"/>
    <property type="match status" value="1"/>
</dbReference>
<keyword evidence="2" id="KW-1185">Reference proteome</keyword>
<evidence type="ECO:0000313" key="2">
    <source>
        <dbReference type="Proteomes" id="UP001493487"/>
    </source>
</evidence>
<proteinExistence type="predicted"/>
<name>A0ABV1KQL8_9BACL</name>
<dbReference type="InterPro" id="IPR025916">
    <property type="entry name" value="YdjO"/>
</dbReference>
<accession>A0ABV1KQL8</accession>
<protein>
    <submittedName>
        <fullName evidence="1">Cold-shock protein</fullName>
    </submittedName>
</protein>
<dbReference type="Proteomes" id="UP001493487">
    <property type="component" value="Unassembled WGS sequence"/>
</dbReference>